<name>A0A1N6N278_9GAMM</name>
<reference evidence="2 5" key="3">
    <citation type="journal article" date="2017" name="Nat. Microbiol.">
        <title>Natural product diversity associated with the nematode symbionts Photorhabdus and Xenorhabdus.</title>
        <authorList>
            <person name="Tobias N.J."/>
            <person name="Wolff H."/>
            <person name="Djahanschiri B."/>
            <person name="Grundmann F."/>
            <person name="Kronenwerth M."/>
            <person name="Shi Y.M."/>
            <person name="Simonyi S."/>
            <person name="Grun P."/>
            <person name="Shapiro-Ilan D."/>
            <person name="Pidot S.J."/>
            <person name="Stinear T.P."/>
            <person name="Ebersberger I."/>
            <person name="Bode H.B."/>
        </authorList>
    </citation>
    <scope>NUCLEOTIDE SEQUENCE [LARGE SCALE GENOMIC DNA]</scope>
    <source>
        <strain evidence="2 5">DSM 16336</strain>
    </source>
</reference>
<evidence type="ECO:0000259" key="1">
    <source>
        <dbReference type="Pfam" id="PF07728"/>
    </source>
</evidence>
<sequence>MYNQPINSFVDECQQLSSKMTVCYSTVSPGFSFSNTGRRGEAKYFYISLNQIIIVIENIQNNLPEFENNNLYREKKWRDLFHRYISDEVVNALSTVQTLPLFNLINKIIYTANQLQQPFKDNLMYLNHKYLEKTLSYLRSQVADEEAYIESLSTTGVSDVSKPNDNTGIHDSNIIGINKIYYGAPGTGKSHKVNTEVGNCTCFRTVFHPDTQYADFVGALKPKTTTDQSGTVRIIYEFRPGPFTKAFIEARKDLSKAVYLVIEELNRAPAAAVFGELFQLLDRKADGSSKYEIDIADPDMLDYINANLPFRISSLALPSNLSVVATMNSSDQAVMPMDTAFKRRWHFEYIPIDYAQATPGSLPVPVSSVKEGSNIIHVPWNSFAELINNKLKELQIPEDRLLGHRFLSDEELSENEVAKNTLCGKLFVYLWDDVLRHGQREAIFNTECNTFGELAALFHNDGAVFTEELEAAFSGVAEKNNVNREETVSDEE</sequence>
<dbReference type="PANTHER" id="PTHR37291">
    <property type="entry name" value="5-METHYLCYTOSINE-SPECIFIC RESTRICTION ENZYME B"/>
    <property type="match status" value="1"/>
</dbReference>
<dbReference type="SUPFAM" id="SSF52540">
    <property type="entry name" value="P-loop containing nucleoside triphosphate hydrolases"/>
    <property type="match status" value="1"/>
</dbReference>
<evidence type="ECO:0000313" key="5">
    <source>
        <dbReference type="Proteomes" id="UP000224871"/>
    </source>
</evidence>
<dbReference type="InterPro" id="IPR011704">
    <property type="entry name" value="ATPase_dyneun-rel_AAA"/>
</dbReference>
<gene>
    <name evidence="2" type="ORF">Xinn_03862</name>
    <name evidence="3" type="ORF">XIS1_960007</name>
</gene>
<reference evidence="4" key="1">
    <citation type="submission" date="2016-12" db="EMBL/GenBank/DDBJ databases">
        <authorList>
            <person name="Gaudriault S."/>
        </authorList>
    </citation>
    <scope>NUCLEOTIDE SEQUENCE [LARGE SCALE GENOMIC DNA]</scope>
    <source>
        <strain evidence="4">HGB1681 (deposited as PTA-6826 in the American Type Culture Collection)</strain>
    </source>
</reference>
<dbReference type="PANTHER" id="PTHR37291:SF1">
    <property type="entry name" value="TYPE IV METHYL-DIRECTED RESTRICTION ENZYME ECOKMCRB SUBUNIT"/>
    <property type="match status" value="1"/>
</dbReference>
<dbReference type="Pfam" id="PF07728">
    <property type="entry name" value="AAA_5"/>
    <property type="match status" value="1"/>
</dbReference>
<dbReference type="Proteomes" id="UP000224871">
    <property type="component" value="Unassembled WGS sequence"/>
</dbReference>
<keyword evidence="5" id="KW-1185">Reference proteome</keyword>
<organism evidence="3 4">
    <name type="scientific">Xenorhabdus innexi</name>
    <dbReference type="NCBI Taxonomy" id="290109"/>
    <lineage>
        <taxon>Bacteria</taxon>
        <taxon>Pseudomonadati</taxon>
        <taxon>Pseudomonadota</taxon>
        <taxon>Gammaproteobacteria</taxon>
        <taxon>Enterobacterales</taxon>
        <taxon>Morganellaceae</taxon>
        <taxon>Xenorhabdus</taxon>
    </lineage>
</organism>
<dbReference type="Gene3D" id="3.40.50.300">
    <property type="entry name" value="P-loop containing nucleotide triphosphate hydrolases"/>
    <property type="match status" value="1"/>
</dbReference>
<dbReference type="InterPro" id="IPR027417">
    <property type="entry name" value="P-loop_NTPase"/>
</dbReference>
<dbReference type="EMBL" id="FTLG01000243">
    <property type="protein sequence ID" value="SIP75159.1"/>
    <property type="molecule type" value="Genomic_DNA"/>
</dbReference>
<evidence type="ECO:0000313" key="3">
    <source>
        <dbReference type="EMBL" id="SIP75159.1"/>
    </source>
</evidence>
<dbReference type="GO" id="GO:0005524">
    <property type="term" value="F:ATP binding"/>
    <property type="evidence" value="ECO:0007669"/>
    <property type="project" value="InterPro"/>
</dbReference>
<feature type="domain" description="ATPase dynein-related AAA" evidence="1">
    <location>
        <begin position="182"/>
        <end position="344"/>
    </location>
</feature>
<dbReference type="GO" id="GO:0016887">
    <property type="term" value="F:ATP hydrolysis activity"/>
    <property type="evidence" value="ECO:0007669"/>
    <property type="project" value="InterPro"/>
</dbReference>
<evidence type="ECO:0000313" key="2">
    <source>
        <dbReference type="EMBL" id="PHM28315.1"/>
    </source>
</evidence>
<dbReference type="Proteomes" id="UP000196435">
    <property type="component" value="Unassembled WGS sequence"/>
</dbReference>
<dbReference type="OrthoDB" id="9781481at2"/>
<dbReference type="InterPro" id="IPR052934">
    <property type="entry name" value="Methyl-DNA_Rec/Restrict_Enz"/>
</dbReference>
<proteinExistence type="predicted"/>
<accession>A0A1N6N278</accession>
<dbReference type="AlphaFoldDB" id="A0A1N6N278"/>
<dbReference type="EMBL" id="NIBU01000098">
    <property type="protein sequence ID" value="PHM28315.1"/>
    <property type="molecule type" value="Genomic_DNA"/>
</dbReference>
<reference evidence="3" key="2">
    <citation type="submission" date="2016-12" db="EMBL/GenBank/DDBJ databases">
        <authorList>
            <person name="Song W.-J."/>
            <person name="Kurnit D.M."/>
        </authorList>
    </citation>
    <scope>NUCLEOTIDE SEQUENCE [LARGE SCALE GENOMIC DNA]</scope>
    <source>
        <strain evidence="3">HGB1681</strain>
    </source>
</reference>
<dbReference type="RefSeq" id="WP_086954419.1">
    <property type="nucleotide sequence ID" value="NZ_CAWNQC010000301.1"/>
</dbReference>
<protein>
    <submittedName>
        <fullName evidence="3">Restriction enzyme LlaI protein</fullName>
    </submittedName>
    <submittedName>
        <fullName evidence="2">Type II restriction-modification systemrestriction subunit</fullName>
    </submittedName>
</protein>
<evidence type="ECO:0000313" key="4">
    <source>
        <dbReference type="Proteomes" id="UP000196435"/>
    </source>
</evidence>